<comment type="similarity">
    <text evidence="5 14 16">Belongs to the RNase HII family.</text>
</comment>
<evidence type="ECO:0000256" key="13">
    <source>
        <dbReference type="ARBA" id="ARBA00023211"/>
    </source>
</evidence>
<dbReference type="EC" id="3.1.26.4" evidence="6 14"/>
<evidence type="ECO:0000256" key="9">
    <source>
        <dbReference type="ARBA" id="ARBA00022722"/>
    </source>
</evidence>
<dbReference type="NCBIfam" id="NF000595">
    <property type="entry name" value="PRK00015.1-3"/>
    <property type="match status" value="1"/>
</dbReference>
<comment type="caution">
    <text evidence="18">The sequence shown here is derived from an EMBL/GenBank/DDBJ whole genome shotgun (WGS) entry which is preliminary data.</text>
</comment>
<feature type="binding site" evidence="14 15">
    <location>
        <position position="22"/>
    </location>
    <ligand>
        <name>a divalent metal cation</name>
        <dbReference type="ChEBI" id="CHEBI:60240"/>
    </ligand>
</feature>
<dbReference type="PROSITE" id="PS51975">
    <property type="entry name" value="RNASE_H_2"/>
    <property type="match status" value="1"/>
</dbReference>
<dbReference type="InterPro" id="IPR001352">
    <property type="entry name" value="RNase_HII/HIII"/>
</dbReference>
<sequence>MPDWSLEIACGAPKRSVAGLDEVGRGPLAGPVLAAAVVLVRPLDPELAALIDDSKVLTARRREELVPRIRAVAQVGLGWASVEEIDRINILQASMLAMRRALDALPERPGMALIDGNKVPDGLPCDGRAVVGGDAISLSIAAASIIAKVVRDHEMLRLSTLHPGYGWERNAGYGTPEHIAGLDRIGVCDHHRRSFAPVFQRLSVTV</sequence>
<dbReference type="SUPFAM" id="SSF53098">
    <property type="entry name" value="Ribonuclease H-like"/>
    <property type="match status" value="1"/>
</dbReference>
<dbReference type="InterPro" id="IPR022898">
    <property type="entry name" value="RNase_HII"/>
</dbReference>
<dbReference type="EMBL" id="JAVDPW010000003">
    <property type="protein sequence ID" value="MDR6289459.1"/>
    <property type="molecule type" value="Genomic_DNA"/>
</dbReference>
<keyword evidence="12 14" id="KW-0378">Hydrolase</keyword>
<evidence type="ECO:0000256" key="10">
    <source>
        <dbReference type="ARBA" id="ARBA00022723"/>
    </source>
</evidence>
<evidence type="ECO:0000256" key="4">
    <source>
        <dbReference type="ARBA" id="ARBA00004496"/>
    </source>
</evidence>
<keyword evidence="10 14" id="KW-0479">Metal-binding</keyword>
<evidence type="ECO:0000256" key="1">
    <source>
        <dbReference type="ARBA" id="ARBA00000077"/>
    </source>
</evidence>
<comment type="cofactor">
    <cofactor evidence="2">
        <name>Mg(2+)</name>
        <dbReference type="ChEBI" id="CHEBI:18420"/>
    </cofactor>
</comment>
<dbReference type="InterPro" id="IPR024567">
    <property type="entry name" value="RNase_HII/HIII_dom"/>
</dbReference>
<keyword evidence="9 14" id="KW-0540">Nuclease</keyword>
<evidence type="ECO:0000256" key="8">
    <source>
        <dbReference type="ARBA" id="ARBA00022490"/>
    </source>
</evidence>
<dbReference type="InterPro" id="IPR012337">
    <property type="entry name" value="RNaseH-like_sf"/>
</dbReference>
<feature type="binding site" evidence="14 15">
    <location>
        <position position="21"/>
    </location>
    <ligand>
        <name>a divalent metal cation</name>
        <dbReference type="ChEBI" id="CHEBI:60240"/>
    </ligand>
</feature>
<keyword evidence="13 14" id="KW-0464">Manganese</keyword>
<keyword evidence="8 14" id="KW-0963">Cytoplasm</keyword>
<dbReference type="HAMAP" id="MF_00052_B">
    <property type="entry name" value="RNase_HII_B"/>
    <property type="match status" value="1"/>
</dbReference>
<keyword evidence="11 14" id="KW-0255">Endonuclease</keyword>
<evidence type="ECO:0000313" key="19">
    <source>
        <dbReference type="Proteomes" id="UP001262410"/>
    </source>
</evidence>
<evidence type="ECO:0000259" key="17">
    <source>
        <dbReference type="PROSITE" id="PS51975"/>
    </source>
</evidence>
<name>A0ABU1JPI8_9PROT</name>
<evidence type="ECO:0000256" key="7">
    <source>
        <dbReference type="ARBA" id="ARBA00019179"/>
    </source>
</evidence>
<reference evidence="18 19" key="1">
    <citation type="submission" date="2023-07" db="EMBL/GenBank/DDBJ databases">
        <title>Sorghum-associated microbial communities from plants grown in Nebraska, USA.</title>
        <authorList>
            <person name="Schachtman D."/>
        </authorList>
    </citation>
    <scope>NUCLEOTIDE SEQUENCE [LARGE SCALE GENOMIC DNA]</scope>
    <source>
        <strain evidence="18 19">584</strain>
    </source>
</reference>
<feature type="binding site" evidence="14 15">
    <location>
        <position position="115"/>
    </location>
    <ligand>
        <name>a divalent metal cation</name>
        <dbReference type="ChEBI" id="CHEBI:60240"/>
    </ligand>
</feature>
<accession>A0ABU1JPI8</accession>
<dbReference type="Gene3D" id="3.30.420.10">
    <property type="entry name" value="Ribonuclease H-like superfamily/Ribonuclease H"/>
    <property type="match status" value="1"/>
</dbReference>
<evidence type="ECO:0000256" key="11">
    <source>
        <dbReference type="ARBA" id="ARBA00022759"/>
    </source>
</evidence>
<dbReference type="GO" id="GO:0004523">
    <property type="term" value="F:RNA-DNA hybrid ribonuclease activity"/>
    <property type="evidence" value="ECO:0007669"/>
    <property type="project" value="UniProtKB-EC"/>
</dbReference>
<comment type="subcellular location">
    <subcellularLocation>
        <location evidence="4 14">Cytoplasm</location>
    </subcellularLocation>
</comment>
<evidence type="ECO:0000256" key="16">
    <source>
        <dbReference type="RuleBase" id="RU003515"/>
    </source>
</evidence>
<evidence type="ECO:0000256" key="6">
    <source>
        <dbReference type="ARBA" id="ARBA00012180"/>
    </source>
</evidence>
<dbReference type="PANTHER" id="PTHR10954:SF18">
    <property type="entry name" value="RIBONUCLEASE HII"/>
    <property type="match status" value="1"/>
</dbReference>
<dbReference type="Proteomes" id="UP001262410">
    <property type="component" value="Unassembled WGS sequence"/>
</dbReference>
<organism evidence="18 19">
    <name type="scientific">Inquilinus ginsengisoli</name>
    <dbReference type="NCBI Taxonomy" id="363840"/>
    <lineage>
        <taxon>Bacteria</taxon>
        <taxon>Pseudomonadati</taxon>
        <taxon>Pseudomonadota</taxon>
        <taxon>Alphaproteobacteria</taxon>
        <taxon>Rhodospirillales</taxon>
        <taxon>Rhodospirillaceae</taxon>
        <taxon>Inquilinus</taxon>
    </lineage>
</organism>
<dbReference type="PANTHER" id="PTHR10954">
    <property type="entry name" value="RIBONUCLEASE H2 SUBUNIT A"/>
    <property type="match status" value="1"/>
</dbReference>
<protein>
    <recommendedName>
        <fullName evidence="7 14">Ribonuclease HII</fullName>
        <shortName evidence="14">RNase HII</shortName>
        <ecNumber evidence="6 14">3.1.26.4</ecNumber>
    </recommendedName>
</protein>
<dbReference type="Pfam" id="PF01351">
    <property type="entry name" value="RNase_HII"/>
    <property type="match status" value="1"/>
</dbReference>
<evidence type="ECO:0000256" key="5">
    <source>
        <dbReference type="ARBA" id="ARBA00007383"/>
    </source>
</evidence>
<dbReference type="InterPro" id="IPR036397">
    <property type="entry name" value="RNaseH_sf"/>
</dbReference>
<comment type="catalytic activity">
    <reaction evidence="1 14 15 16">
        <text>Endonucleolytic cleavage to 5'-phosphomonoester.</text>
        <dbReference type="EC" id="3.1.26.4"/>
    </reaction>
</comment>
<evidence type="ECO:0000256" key="2">
    <source>
        <dbReference type="ARBA" id="ARBA00001946"/>
    </source>
</evidence>
<evidence type="ECO:0000313" key="18">
    <source>
        <dbReference type="EMBL" id="MDR6289459.1"/>
    </source>
</evidence>
<evidence type="ECO:0000256" key="12">
    <source>
        <dbReference type="ARBA" id="ARBA00022801"/>
    </source>
</evidence>
<comment type="cofactor">
    <cofactor evidence="14 15">
        <name>Mn(2+)</name>
        <dbReference type="ChEBI" id="CHEBI:29035"/>
    </cofactor>
    <cofactor evidence="14 15">
        <name>Mg(2+)</name>
        <dbReference type="ChEBI" id="CHEBI:18420"/>
    </cofactor>
    <text evidence="14 15">Manganese or magnesium. Binds 1 divalent metal ion per monomer in the absence of substrate. May bind a second metal ion after substrate binding.</text>
</comment>
<evidence type="ECO:0000256" key="3">
    <source>
        <dbReference type="ARBA" id="ARBA00004065"/>
    </source>
</evidence>
<dbReference type="CDD" id="cd07182">
    <property type="entry name" value="RNase_HII_bacteria_HII_like"/>
    <property type="match status" value="1"/>
</dbReference>
<feature type="domain" description="RNase H type-2" evidence="17">
    <location>
        <begin position="15"/>
        <end position="206"/>
    </location>
</feature>
<proteinExistence type="inferred from homology"/>
<gene>
    <name evidence="14" type="primary">rnhB</name>
    <name evidence="18" type="ORF">E9232_001974</name>
</gene>
<dbReference type="RefSeq" id="WP_309793749.1">
    <property type="nucleotide sequence ID" value="NZ_JAVDPW010000003.1"/>
</dbReference>
<evidence type="ECO:0000256" key="14">
    <source>
        <dbReference type="HAMAP-Rule" id="MF_00052"/>
    </source>
</evidence>
<comment type="function">
    <text evidence="3 14 16">Endonuclease that specifically degrades the RNA of RNA-DNA hybrids.</text>
</comment>
<keyword evidence="19" id="KW-1185">Reference proteome</keyword>
<evidence type="ECO:0000256" key="15">
    <source>
        <dbReference type="PROSITE-ProRule" id="PRU01319"/>
    </source>
</evidence>